<evidence type="ECO:0000313" key="2">
    <source>
        <dbReference type="Proteomes" id="UP000053257"/>
    </source>
</evidence>
<dbReference type="AlphaFoldDB" id="A0A0C3SBJ0"/>
<sequence length="102" mass="11105">MSTFILSGYLGLASPRRISSPNSRGATTWHYHYSTTIQTPTASIPAELRVYSPPEDVPHPDFTIADVVAKVHIASNGTAMMDAITISPFPGDPLDDEYENQV</sequence>
<accession>A0A0C3SBJ0</accession>
<protein>
    <submittedName>
        <fullName evidence="1">Uncharacterized protein</fullName>
    </submittedName>
</protein>
<keyword evidence="2" id="KW-1185">Reference proteome</keyword>
<organism evidence="1 2">
    <name type="scientific">Phlebiopsis gigantea (strain 11061_1 CR5-6)</name>
    <name type="common">White-rot fungus</name>
    <name type="synonym">Peniophora gigantea</name>
    <dbReference type="NCBI Taxonomy" id="745531"/>
    <lineage>
        <taxon>Eukaryota</taxon>
        <taxon>Fungi</taxon>
        <taxon>Dikarya</taxon>
        <taxon>Basidiomycota</taxon>
        <taxon>Agaricomycotina</taxon>
        <taxon>Agaricomycetes</taxon>
        <taxon>Polyporales</taxon>
        <taxon>Phanerochaetaceae</taxon>
        <taxon>Phlebiopsis</taxon>
    </lineage>
</organism>
<gene>
    <name evidence="1" type="ORF">PHLGIDRAFT_53694</name>
</gene>
<feature type="non-terminal residue" evidence="1">
    <location>
        <position position="102"/>
    </location>
</feature>
<evidence type="ECO:0000313" key="1">
    <source>
        <dbReference type="EMBL" id="KIP08005.1"/>
    </source>
</evidence>
<dbReference type="EMBL" id="KN840487">
    <property type="protein sequence ID" value="KIP08005.1"/>
    <property type="molecule type" value="Genomic_DNA"/>
</dbReference>
<dbReference type="Proteomes" id="UP000053257">
    <property type="component" value="Unassembled WGS sequence"/>
</dbReference>
<dbReference type="HOGENOM" id="CLU_138689_1_0_1"/>
<proteinExistence type="predicted"/>
<name>A0A0C3SBJ0_PHLG1</name>
<reference evidence="1 2" key="1">
    <citation type="journal article" date="2014" name="PLoS Genet.">
        <title>Analysis of the Phlebiopsis gigantea genome, transcriptome and secretome provides insight into its pioneer colonization strategies of wood.</title>
        <authorList>
            <person name="Hori C."/>
            <person name="Ishida T."/>
            <person name="Igarashi K."/>
            <person name="Samejima M."/>
            <person name="Suzuki H."/>
            <person name="Master E."/>
            <person name="Ferreira P."/>
            <person name="Ruiz-Duenas F.J."/>
            <person name="Held B."/>
            <person name="Canessa P."/>
            <person name="Larrondo L.F."/>
            <person name="Schmoll M."/>
            <person name="Druzhinina I.S."/>
            <person name="Kubicek C.P."/>
            <person name="Gaskell J.A."/>
            <person name="Kersten P."/>
            <person name="St John F."/>
            <person name="Glasner J."/>
            <person name="Sabat G."/>
            <person name="Splinter BonDurant S."/>
            <person name="Syed K."/>
            <person name="Yadav J."/>
            <person name="Mgbeahuruike A.C."/>
            <person name="Kovalchuk A."/>
            <person name="Asiegbu F.O."/>
            <person name="Lackner G."/>
            <person name="Hoffmeister D."/>
            <person name="Rencoret J."/>
            <person name="Gutierrez A."/>
            <person name="Sun H."/>
            <person name="Lindquist E."/>
            <person name="Barry K."/>
            <person name="Riley R."/>
            <person name="Grigoriev I.V."/>
            <person name="Henrissat B."/>
            <person name="Kues U."/>
            <person name="Berka R.M."/>
            <person name="Martinez A.T."/>
            <person name="Covert S.F."/>
            <person name="Blanchette R.A."/>
            <person name="Cullen D."/>
        </authorList>
    </citation>
    <scope>NUCLEOTIDE SEQUENCE [LARGE SCALE GENOMIC DNA]</scope>
    <source>
        <strain evidence="1 2">11061_1 CR5-6</strain>
    </source>
</reference>
<dbReference type="OrthoDB" id="2801586at2759"/>